<dbReference type="EMBL" id="JBCLYO010000004">
    <property type="protein sequence ID" value="KAL0090163.1"/>
    <property type="molecule type" value="Genomic_DNA"/>
</dbReference>
<name>A0ABR3B5C8_PHYBL</name>
<dbReference type="SUPFAM" id="SSF53448">
    <property type="entry name" value="Nucleotide-diphospho-sugar transferases"/>
    <property type="match status" value="1"/>
</dbReference>
<dbReference type="PANTHER" id="PTHR31121:SF6">
    <property type="entry name" value="ALPHA-1,2 MANNOSYLTRANSFERASE KTR1"/>
    <property type="match status" value="1"/>
</dbReference>
<keyword evidence="2 4" id="KW-0808">Transferase</keyword>
<evidence type="ECO:0000256" key="1">
    <source>
        <dbReference type="ARBA" id="ARBA00007677"/>
    </source>
</evidence>
<protein>
    <submittedName>
        <fullName evidence="4">Nucleotide-diphospho-sugar transferase</fullName>
    </submittedName>
</protein>
<reference evidence="4 5" key="1">
    <citation type="submission" date="2024-04" db="EMBL/GenBank/DDBJ databases">
        <title>Symmetric and asymmetric DNA N6-adenine methylation regulates different biological responses in Mucorales.</title>
        <authorList>
            <consortium name="Lawrence Berkeley National Laboratory"/>
            <person name="Lax C."/>
            <person name="Mondo S.J."/>
            <person name="Osorio-Concepcion M."/>
            <person name="Muszewska A."/>
            <person name="Corrochano-Luque M."/>
            <person name="Gutierrez G."/>
            <person name="Riley R."/>
            <person name="Lipzen A."/>
            <person name="Guo J."/>
            <person name="Hundley H."/>
            <person name="Amirebrahimi M."/>
            <person name="Ng V."/>
            <person name="Lorenzo-Gutierrez D."/>
            <person name="Binder U."/>
            <person name="Yang J."/>
            <person name="Song Y."/>
            <person name="Canovas D."/>
            <person name="Navarro E."/>
            <person name="Freitag M."/>
            <person name="Gabaldon T."/>
            <person name="Grigoriev I.V."/>
            <person name="Corrochano L.M."/>
            <person name="Nicolas F.E."/>
            <person name="Garre V."/>
        </authorList>
    </citation>
    <scope>NUCLEOTIDE SEQUENCE [LARGE SCALE GENOMIC DNA]</scope>
    <source>
        <strain evidence="4 5">L51</strain>
    </source>
</reference>
<keyword evidence="3" id="KW-1133">Transmembrane helix</keyword>
<proteinExistence type="inferred from homology"/>
<sequence length="411" mass="48747">MMSKRRQTVGVQIAAALAVLFIFVMFYFPEGQDRTSVFKPLMADTEESQLIPDAMEAGFLENERNHQQAAAVKYDRANAVFVVLARNRELNGIRKSMRQMEDRFNRKFNYPYVFLNDEEFSEEFIALTSSLTKGQTFYGKIDESMWGYPSHINQTYAAECRKNMQDNKVIYGGSESYRHMCRFQSGFFFRHPLLETFEYYWRLEPDIEYYCDVNYDVFKVMKDNDFKYGWTISLTEYMATIPTLWETTKKFIAAHPEYMETGPESLREWITDDNFKTYNGCHFWSNFEVGSLNFLRSERYIKFFEHLDKVGGFFYERWGDAPVHSLAVALMLKKSEVHFFNDIGYKHNPLMHCPIEGYLQKSCHCNKQENFDWNNWSCATRYKKIHPEFIWNEHTFKNKTSPFIPTPGTII</sequence>
<comment type="similarity">
    <text evidence="1">Belongs to the glycosyltransferase 15 family.</text>
</comment>
<evidence type="ECO:0000256" key="3">
    <source>
        <dbReference type="SAM" id="Phobius"/>
    </source>
</evidence>
<evidence type="ECO:0000256" key="2">
    <source>
        <dbReference type="ARBA" id="ARBA00022679"/>
    </source>
</evidence>
<keyword evidence="5" id="KW-1185">Reference proteome</keyword>
<gene>
    <name evidence="4" type="ORF">J3Q64DRAFT_1728604</name>
</gene>
<feature type="transmembrane region" description="Helical" evidence="3">
    <location>
        <begin position="9"/>
        <end position="28"/>
    </location>
</feature>
<dbReference type="Gene3D" id="3.90.550.10">
    <property type="entry name" value="Spore Coat Polysaccharide Biosynthesis Protein SpsA, Chain A"/>
    <property type="match status" value="1"/>
</dbReference>
<keyword evidence="3" id="KW-0812">Transmembrane</keyword>
<keyword evidence="3" id="KW-0472">Membrane</keyword>
<comment type="caution">
    <text evidence="4">The sequence shown here is derived from an EMBL/GenBank/DDBJ whole genome shotgun (WGS) entry which is preliminary data.</text>
</comment>
<dbReference type="PANTHER" id="PTHR31121">
    <property type="entry name" value="ALPHA-1,2 MANNOSYLTRANSFERASE KTR1"/>
    <property type="match status" value="1"/>
</dbReference>
<dbReference type="Proteomes" id="UP001448207">
    <property type="component" value="Unassembled WGS sequence"/>
</dbReference>
<dbReference type="InterPro" id="IPR029044">
    <property type="entry name" value="Nucleotide-diphossugar_trans"/>
</dbReference>
<organism evidence="4 5">
    <name type="scientific">Phycomyces blakesleeanus</name>
    <dbReference type="NCBI Taxonomy" id="4837"/>
    <lineage>
        <taxon>Eukaryota</taxon>
        <taxon>Fungi</taxon>
        <taxon>Fungi incertae sedis</taxon>
        <taxon>Mucoromycota</taxon>
        <taxon>Mucoromycotina</taxon>
        <taxon>Mucoromycetes</taxon>
        <taxon>Mucorales</taxon>
        <taxon>Phycomycetaceae</taxon>
        <taxon>Phycomyces</taxon>
    </lineage>
</organism>
<evidence type="ECO:0000313" key="5">
    <source>
        <dbReference type="Proteomes" id="UP001448207"/>
    </source>
</evidence>
<dbReference type="PIRSF" id="PIRSF018153">
    <property type="entry name" value="Glyco_trans_15"/>
    <property type="match status" value="1"/>
</dbReference>
<evidence type="ECO:0000313" key="4">
    <source>
        <dbReference type="EMBL" id="KAL0090163.1"/>
    </source>
</evidence>
<accession>A0ABR3B5C8</accession>
<dbReference type="Pfam" id="PF01793">
    <property type="entry name" value="Glyco_transf_15"/>
    <property type="match status" value="1"/>
</dbReference>
<dbReference type="InterPro" id="IPR002685">
    <property type="entry name" value="Glyco_trans_15"/>
</dbReference>
<dbReference type="GO" id="GO:0016740">
    <property type="term" value="F:transferase activity"/>
    <property type="evidence" value="ECO:0007669"/>
    <property type="project" value="UniProtKB-KW"/>
</dbReference>